<evidence type="ECO:0008006" key="4">
    <source>
        <dbReference type="Google" id="ProtNLM"/>
    </source>
</evidence>
<evidence type="ECO:0000313" key="3">
    <source>
        <dbReference type="Proteomes" id="UP000320762"/>
    </source>
</evidence>
<protein>
    <recommendedName>
        <fullName evidence="4">F-box domain-containing protein</fullName>
    </recommendedName>
</protein>
<feature type="compositionally biased region" description="Basic and acidic residues" evidence="1">
    <location>
        <begin position="352"/>
        <end position="361"/>
    </location>
</feature>
<reference evidence="2 3" key="1">
    <citation type="journal article" date="2019" name="New Phytol.">
        <title>Comparative genomics reveals unique wood-decay strategies and fruiting body development in the Schizophyllaceae.</title>
        <authorList>
            <person name="Almasi E."/>
            <person name="Sahu N."/>
            <person name="Krizsan K."/>
            <person name="Balint B."/>
            <person name="Kovacs G.M."/>
            <person name="Kiss B."/>
            <person name="Cseklye J."/>
            <person name="Drula E."/>
            <person name="Henrissat B."/>
            <person name="Nagy I."/>
            <person name="Chovatia M."/>
            <person name="Adam C."/>
            <person name="LaButti K."/>
            <person name="Lipzen A."/>
            <person name="Riley R."/>
            <person name="Grigoriev I.V."/>
            <person name="Nagy L.G."/>
        </authorList>
    </citation>
    <scope>NUCLEOTIDE SEQUENCE [LARGE SCALE GENOMIC DNA]</scope>
    <source>
        <strain evidence="2 3">NL-1724</strain>
    </source>
</reference>
<dbReference type="Proteomes" id="UP000320762">
    <property type="component" value="Unassembled WGS sequence"/>
</dbReference>
<evidence type="ECO:0000313" key="2">
    <source>
        <dbReference type="EMBL" id="TRM63498.1"/>
    </source>
</evidence>
<keyword evidence="3" id="KW-1185">Reference proteome</keyword>
<accession>A0A550CFB6</accession>
<comment type="caution">
    <text evidence="2">The sequence shown here is derived from an EMBL/GenBank/DDBJ whole genome shotgun (WGS) entry which is preliminary data.</text>
</comment>
<dbReference type="EMBL" id="VDMD01000009">
    <property type="protein sequence ID" value="TRM63498.1"/>
    <property type="molecule type" value="Genomic_DNA"/>
</dbReference>
<name>A0A550CFB6_9AGAR</name>
<dbReference type="AlphaFoldDB" id="A0A550CFB6"/>
<gene>
    <name evidence="2" type="ORF">BD626DRAFT_494511</name>
</gene>
<sequence length="361" mass="41220">MSCSLCRLPFVPSPMSAAPLAEHLPPDDFFTRAQYIYLQSAVGFGTRVHGLCRPFEFTSPNMFSNFDPPLALTVVWTVPNFTYVMMHRVCASLFRRAMHCEGDDFLAFKILSEVENVMGPLGELGDAGELRGVDYANIGEKIDVRPFWRLGNDHGRNWFDYEDFQKSPLNDWLFTRPDTMPRFFPKVENKHIGTIPNPDELPSRDDPLTTQPLDILRLIVANLDAPSYVRLTGTCRFLRAHALTTFQPEARRLVLALQWALPTSSELAKMTATEESSPHDGDWLLYLSHAHRTKGMRVRRWIWAAACEAARVFEERKRVSPYAEGKNTVERRKFDRQASNMYLPPMPTSDTGLERFSDVGN</sequence>
<proteinExistence type="predicted"/>
<evidence type="ECO:0000256" key="1">
    <source>
        <dbReference type="SAM" id="MobiDB-lite"/>
    </source>
</evidence>
<dbReference type="OrthoDB" id="3249754at2759"/>
<feature type="region of interest" description="Disordered" evidence="1">
    <location>
        <begin position="336"/>
        <end position="361"/>
    </location>
</feature>
<organism evidence="2 3">
    <name type="scientific">Schizophyllum amplum</name>
    <dbReference type="NCBI Taxonomy" id="97359"/>
    <lineage>
        <taxon>Eukaryota</taxon>
        <taxon>Fungi</taxon>
        <taxon>Dikarya</taxon>
        <taxon>Basidiomycota</taxon>
        <taxon>Agaricomycotina</taxon>
        <taxon>Agaricomycetes</taxon>
        <taxon>Agaricomycetidae</taxon>
        <taxon>Agaricales</taxon>
        <taxon>Schizophyllaceae</taxon>
        <taxon>Schizophyllum</taxon>
    </lineage>
</organism>